<keyword evidence="2" id="KW-0732">Signal</keyword>
<dbReference type="EMBL" id="ML978740">
    <property type="protein sequence ID" value="KAF2084554.1"/>
    <property type="molecule type" value="Genomic_DNA"/>
</dbReference>
<feature type="region of interest" description="Disordered" evidence="1">
    <location>
        <begin position="64"/>
        <end position="86"/>
    </location>
</feature>
<keyword evidence="4" id="KW-1185">Reference proteome</keyword>
<accession>A0A9P4LUV7</accession>
<gene>
    <name evidence="3" type="ORF">K490DRAFT_68673</name>
</gene>
<feature type="signal peptide" evidence="2">
    <location>
        <begin position="1"/>
        <end position="16"/>
    </location>
</feature>
<reference evidence="3" key="1">
    <citation type="journal article" date="2020" name="Stud. Mycol.">
        <title>101 Dothideomycetes genomes: a test case for predicting lifestyles and emergence of pathogens.</title>
        <authorList>
            <person name="Haridas S."/>
            <person name="Albert R."/>
            <person name="Binder M."/>
            <person name="Bloem J."/>
            <person name="Labutti K."/>
            <person name="Salamov A."/>
            <person name="Andreopoulos B."/>
            <person name="Baker S."/>
            <person name="Barry K."/>
            <person name="Bills G."/>
            <person name="Bluhm B."/>
            <person name="Cannon C."/>
            <person name="Castanera R."/>
            <person name="Culley D."/>
            <person name="Daum C."/>
            <person name="Ezra D."/>
            <person name="Gonzalez J."/>
            <person name="Henrissat B."/>
            <person name="Kuo A."/>
            <person name="Liang C."/>
            <person name="Lipzen A."/>
            <person name="Lutzoni F."/>
            <person name="Magnuson J."/>
            <person name="Mondo S."/>
            <person name="Nolan M."/>
            <person name="Ohm R."/>
            <person name="Pangilinan J."/>
            <person name="Park H.-J."/>
            <person name="Ramirez L."/>
            <person name="Alfaro M."/>
            <person name="Sun H."/>
            <person name="Tritt A."/>
            <person name="Yoshinaga Y."/>
            <person name="Zwiers L.-H."/>
            <person name="Turgeon B."/>
            <person name="Goodwin S."/>
            <person name="Spatafora J."/>
            <person name="Crous P."/>
            <person name="Grigoriev I."/>
        </authorList>
    </citation>
    <scope>NUCLEOTIDE SEQUENCE</scope>
    <source>
        <strain evidence="3">CBS 121410</strain>
    </source>
</reference>
<dbReference type="InterPro" id="IPR020301">
    <property type="entry name" value="Mrx7"/>
</dbReference>
<comment type="caution">
    <text evidence="3">The sequence shown here is derived from an EMBL/GenBank/DDBJ whole genome shotgun (WGS) entry which is preliminary data.</text>
</comment>
<name>A0A9P4LUV7_9PEZI</name>
<dbReference type="AlphaFoldDB" id="A0A9P4LUV7"/>
<evidence type="ECO:0000256" key="2">
    <source>
        <dbReference type="SAM" id="SignalP"/>
    </source>
</evidence>
<proteinExistence type="predicted"/>
<evidence type="ECO:0000313" key="4">
    <source>
        <dbReference type="Proteomes" id="UP000799776"/>
    </source>
</evidence>
<sequence length="86" mass="9880">MKWFLLAGFEAWATMALLRSPSFHRVVHNIHRNVRRIRHGTPPEELGGTNIDRPSFLKHFADEIKDQLRGGPPKSNDRLKIGPKSK</sequence>
<organism evidence="3 4">
    <name type="scientific">Saccharata proteae CBS 121410</name>
    <dbReference type="NCBI Taxonomy" id="1314787"/>
    <lineage>
        <taxon>Eukaryota</taxon>
        <taxon>Fungi</taxon>
        <taxon>Dikarya</taxon>
        <taxon>Ascomycota</taxon>
        <taxon>Pezizomycotina</taxon>
        <taxon>Dothideomycetes</taxon>
        <taxon>Dothideomycetes incertae sedis</taxon>
        <taxon>Botryosphaeriales</taxon>
        <taxon>Saccharataceae</taxon>
        <taxon>Saccharata</taxon>
    </lineage>
</organism>
<dbReference type="OrthoDB" id="4138121at2759"/>
<evidence type="ECO:0000313" key="3">
    <source>
        <dbReference type="EMBL" id="KAF2084554.1"/>
    </source>
</evidence>
<protein>
    <submittedName>
        <fullName evidence="3">Uncharacterized protein</fullName>
    </submittedName>
</protein>
<evidence type="ECO:0000256" key="1">
    <source>
        <dbReference type="SAM" id="MobiDB-lite"/>
    </source>
</evidence>
<dbReference type="Pfam" id="PF10906">
    <property type="entry name" value="Mrx7"/>
    <property type="match status" value="1"/>
</dbReference>
<feature type="chain" id="PRO_5040464609" evidence="2">
    <location>
        <begin position="17"/>
        <end position="86"/>
    </location>
</feature>
<dbReference type="Proteomes" id="UP000799776">
    <property type="component" value="Unassembled WGS sequence"/>
</dbReference>